<name>A0A1R2CDC5_9CILI</name>
<gene>
    <name evidence="2" type="ORF">SteCoe_11364</name>
</gene>
<dbReference type="Proteomes" id="UP000187209">
    <property type="component" value="Unassembled WGS sequence"/>
</dbReference>
<feature type="coiled-coil region" evidence="1">
    <location>
        <begin position="1"/>
        <end position="39"/>
    </location>
</feature>
<sequence length="158" mass="18689">MVNLENLKEELVNAYEKALDELDKNYLQVKDQINKYIEHVGELKKALEKVPGYQLFKELDTFYSEIDFLDWHAPIVKMSLSISKIFKLTQVHQIFLWEPFKITCSHSSNDYFIAKCKKFHCRMCLNPRALANFTQIKCACGVNFSNKDLDILRRRYNN</sequence>
<keyword evidence="1" id="KW-0175">Coiled coil</keyword>
<organism evidence="2 3">
    <name type="scientific">Stentor coeruleus</name>
    <dbReference type="NCBI Taxonomy" id="5963"/>
    <lineage>
        <taxon>Eukaryota</taxon>
        <taxon>Sar</taxon>
        <taxon>Alveolata</taxon>
        <taxon>Ciliophora</taxon>
        <taxon>Postciliodesmatophora</taxon>
        <taxon>Heterotrichea</taxon>
        <taxon>Heterotrichida</taxon>
        <taxon>Stentoridae</taxon>
        <taxon>Stentor</taxon>
    </lineage>
</organism>
<evidence type="ECO:0000313" key="2">
    <source>
        <dbReference type="EMBL" id="OMJ86970.1"/>
    </source>
</evidence>
<accession>A0A1R2CDC5</accession>
<keyword evidence="3" id="KW-1185">Reference proteome</keyword>
<protein>
    <submittedName>
        <fullName evidence="2">Uncharacterized protein</fullName>
    </submittedName>
</protein>
<dbReference type="AlphaFoldDB" id="A0A1R2CDC5"/>
<comment type="caution">
    <text evidence="2">The sequence shown here is derived from an EMBL/GenBank/DDBJ whole genome shotgun (WGS) entry which is preliminary data.</text>
</comment>
<evidence type="ECO:0000256" key="1">
    <source>
        <dbReference type="SAM" id="Coils"/>
    </source>
</evidence>
<evidence type="ECO:0000313" key="3">
    <source>
        <dbReference type="Proteomes" id="UP000187209"/>
    </source>
</evidence>
<proteinExistence type="predicted"/>
<reference evidence="2 3" key="1">
    <citation type="submission" date="2016-11" db="EMBL/GenBank/DDBJ databases">
        <title>The macronuclear genome of Stentor coeruleus: a giant cell with tiny introns.</title>
        <authorList>
            <person name="Slabodnick M."/>
            <person name="Ruby J.G."/>
            <person name="Reiff S.B."/>
            <person name="Swart E.C."/>
            <person name="Gosai S."/>
            <person name="Prabakaran S."/>
            <person name="Witkowska E."/>
            <person name="Larue G.E."/>
            <person name="Fisher S."/>
            <person name="Freeman R.M."/>
            <person name="Gunawardena J."/>
            <person name="Chu W."/>
            <person name="Stover N.A."/>
            <person name="Gregory B.D."/>
            <person name="Nowacki M."/>
            <person name="Derisi J."/>
            <person name="Roy S.W."/>
            <person name="Marshall W.F."/>
            <person name="Sood P."/>
        </authorList>
    </citation>
    <scope>NUCLEOTIDE SEQUENCE [LARGE SCALE GENOMIC DNA]</scope>
    <source>
        <strain evidence="2">WM001</strain>
    </source>
</reference>
<dbReference type="EMBL" id="MPUH01000189">
    <property type="protein sequence ID" value="OMJ86970.1"/>
    <property type="molecule type" value="Genomic_DNA"/>
</dbReference>